<name>A0A1F5FUS4_9BACT</name>
<dbReference type="InterPro" id="IPR001214">
    <property type="entry name" value="SET_dom"/>
</dbReference>
<dbReference type="EMBL" id="MFAU01000051">
    <property type="protein sequence ID" value="OGD83363.1"/>
    <property type="molecule type" value="Genomic_DNA"/>
</dbReference>
<evidence type="ECO:0000259" key="1">
    <source>
        <dbReference type="PROSITE" id="PS50280"/>
    </source>
</evidence>
<dbReference type="InterPro" id="IPR009207">
    <property type="entry name" value="SET7_MeTrfase"/>
</dbReference>
<dbReference type="Gene3D" id="2.170.270.10">
    <property type="entry name" value="SET domain"/>
    <property type="match status" value="1"/>
</dbReference>
<gene>
    <name evidence="2" type="ORF">A2165_01005</name>
</gene>
<dbReference type="Pfam" id="PF00856">
    <property type="entry name" value="SET"/>
    <property type="match status" value="1"/>
</dbReference>
<feature type="non-terminal residue" evidence="2">
    <location>
        <position position="126"/>
    </location>
</feature>
<dbReference type="PIRSF" id="PIRSF022536">
    <property type="entry name" value="A612L_SET"/>
    <property type="match status" value="1"/>
</dbReference>
<reference evidence="2 3" key="1">
    <citation type="journal article" date="2016" name="Nat. Commun.">
        <title>Thousands of microbial genomes shed light on interconnected biogeochemical processes in an aquifer system.</title>
        <authorList>
            <person name="Anantharaman K."/>
            <person name="Brown C.T."/>
            <person name="Hug L.A."/>
            <person name="Sharon I."/>
            <person name="Castelle C.J."/>
            <person name="Probst A.J."/>
            <person name="Thomas B.C."/>
            <person name="Singh A."/>
            <person name="Wilkins M.J."/>
            <person name="Karaoz U."/>
            <person name="Brodie E.L."/>
            <person name="Williams K.H."/>
            <person name="Hubbard S.S."/>
            <person name="Banfield J.F."/>
        </authorList>
    </citation>
    <scope>NUCLEOTIDE SEQUENCE [LARGE SCALE GENOMIC DNA]</scope>
</reference>
<organism evidence="2 3">
    <name type="scientific">Candidatus Curtissbacteria bacterium RBG_13_40_7</name>
    <dbReference type="NCBI Taxonomy" id="1797706"/>
    <lineage>
        <taxon>Bacteria</taxon>
        <taxon>Candidatus Curtissiibacteriota</taxon>
    </lineage>
</organism>
<dbReference type="PROSITE" id="PS50280">
    <property type="entry name" value="SET"/>
    <property type="match status" value="1"/>
</dbReference>
<dbReference type="Proteomes" id="UP000179252">
    <property type="component" value="Unassembled WGS sequence"/>
</dbReference>
<sequence length="126" mass="14408">MKLVASDKIYVNKSDIPNAGRGIFARRVIKKGENIESCPIIEVSKNDTSNLSESLLVTYFFYFGKHKERLAVALGFGSIYNHSYKPNATFKIKPKVAIIDFVALNEIKKDEEITFNYYHENLKDII</sequence>
<evidence type="ECO:0000313" key="3">
    <source>
        <dbReference type="Proteomes" id="UP000179252"/>
    </source>
</evidence>
<dbReference type="SMART" id="SM00317">
    <property type="entry name" value="SET"/>
    <property type="match status" value="1"/>
</dbReference>
<dbReference type="SUPFAM" id="SSF82199">
    <property type="entry name" value="SET domain"/>
    <property type="match status" value="1"/>
</dbReference>
<dbReference type="InterPro" id="IPR046341">
    <property type="entry name" value="SET_dom_sf"/>
</dbReference>
<dbReference type="GO" id="GO:0062122">
    <property type="term" value="F:histone H3K37 methyltransferase activity"/>
    <property type="evidence" value="ECO:0007669"/>
    <property type="project" value="InterPro"/>
</dbReference>
<comment type="caution">
    <text evidence="2">The sequence shown here is derived from an EMBL/GenBank/DDBJ whole genome shotgun (WGS) entry which is preliminary data.</text>
</comment>
<feature type="domain" description="SET" evidence="1">
    <location>
        <begin position="7"/>
        <end position="118"/>
    </location>
</feature>
<dbReference type="AlphaFoldDB" id="A0A1F5FUS4"/>
<protein>
    <recommendedName>
        <fullName evidence="1">SET domain-containing protein</fullName>
    </recommendedName>
</protein>
<accession>A0A1F5FUS4</accession>
<evidence type="ECO:0000313" key="2">
    <source>
        <dbReference type="EMBL" id="OGD83363.1"/>
    </source>
</evidence>
<proteinExistence type="predicted"/>